<dbReference type="Proteomes" id="UP001501565">
    <property type="component" value="Unassembled WGS sequence"/>
</dbReference>
<name>A0ABP7N2A2_9GAMM</name>
<dbReference type="EMBL" id="BAABBN010000012">
    <property type="protein sequence ID" value="GAA3935158.1"/>
    <property type="molecule type" value="Genomic_DNA"/>
</dbReference>
<sequence length="69" mass="7326">MPKKNIGLNANLKIGAGNLGLAETESFIGDIRGQSSISTAKSRIVRIITAFTLSLSEPDQKTLDNKKGP</sequence>
<comment type="caution">
    <text evidence="1">The sequence shown here is derived from an EMBL/GenBank/DDBJ whole genome shotgun (WGS) entry which is preliminary data.</text>
</comment>
<evidence type="ECO:0000313" key="1">
    <source>
        <dbReference type="EMBL" id="GAA3935158.1"/>
    </source>
</evidence>
<keyword evidence="2" id="KW-1185">Reference proteome</keyword>
<proteinExistence type="predicted"/>
<evidence type="ECO:0000313" key="2">
    <source>
        <dbReference type="Proteomes" id="UP001501565"/>
    </source>
</evidence>
<protein>
    <submittedName>
        <fullName evidence="1">Uncharacterized protein</fullName>
    </submittedName>
</protein>
<organism evidence="1 2">
    <name type="scientific">Litoribacillus peritrichatus</name>
    <dbReference type="NCBI Taxonomy" id="718191"/>
    <lineage>
        <taxon>Bacteria</taxon>
        <taxon>Pseudomonadati</taxon>
        <taxon>Pseudomonadota</taxon>
        <taxon>Gammaproteobacteria</taxon>
        <taxon>Oceanospirillales</taxon>
        <taxon>Oceanospirillaceae</taxon>
        <taxon>Litoribacillus</taxon>
    </lineage>
</organism>
<accession>A0ABP7N2A2</accession>
<gene>
    <name evidence="1" type="ORF">GCM10022277_34630</name>
</gene>
<reference evidence="2" key="1">
    <citation type="journal article" date="2019" name="Int. J. Syst. Evol. Microbiol.">
        <title>The Global Catalogue of Microorganisms (GCM) 10K type strain sequencing project: providing services to taxonomists for standard genome sequencing and annotation.</title>
        <authorList>
            <consortium name="The Broad Institute Genomics Platform"/>
            <consortium name="The Broad Institute Genome Sequencing Center for Infectious Disease"/>
            <person name="Wu L."/>
            <person name="Ma J."/>
        </authorList>
    </citation>
    <scope>NUCLEOTIDE SEQUENCE [LARGE SCALE GENOMIC DNA]</scope>
    <source>
        <strain evidence="2">JCM 17551</strain>
    </source>
</reference>